<evidence type="ECO:0000256" key="1">
    <source>
        <dbReference type="SAM" id="MobiDB-lite"/>
    </source>
</evidence>
<sequence length="302" mass="34014">MESKLFIALLVAALLAFSAAKDDDSNGSDSGSESMGSWGDSFEEKEEDCDRLVDGSDDNNGDCDLTDGLEEVKDKCDKCDEDDKIKITNWIASLKIEISVKVTVEERLILASASIMKFQMENPTVYELIQFKNVSSWGMLSYFTKVVEVRQTTKVESLVTLDDEDNCPLFDALMNCTGDSYEQQSAVNALINETLLEICGDMTLSVTKKNVKIFEALSKFFSINTEWQSSFFQFKIQGFGTFQQFYQITKSFYQKTQVDVILEGEVEECGFMVSFKNQLQLIKADMTISASVKSTLSLFYDR</sequence>
<proteinExistence type="predicted"/>
<feature type="chain" id="PRO_5037516871" evidence="2">
    <location>
        <begin position="21"/>
        <end position="302"/>
    </location>
</feature>
<accession>A0A914Z572</accession>
<keyword evidence="3" id="KW-1185">Reference proteome</keyword>
<dbReference type="WBParaSite" id="PSU_v2.g7499.t1">
    <property type="protein sequence ID" value="PSU_v2.g7499.t1"/>
    <property type="gene ID" value="PSU_v2.g7499"/>
</dbReference>
<dbReference type="Proteomes" id="UP000887577">
    <property type="component" value="Unplaced"/>
</dbReference>
<evidence type="ECO:0000256" key="2">
    <source>
        <dbReference type="SAM" id="SignalP"/>
    </source>
</evidence>
<keyword evidence="2" id="KW-0732">Signal</keyword>
<dbReference type="AlphaFoldDB" id="A0A914Z572"/>
<name>A0A914Z572_9BILA</name>
<organism evidence="3 4">
    <name type="scientific">Panagrolaimus superbus</name>
    <dbReference type="NCBI Taxonomy" id="310955"/>
    <lineage>
        <taxon>Eukaryota</taxon>
        <taxon>Metazoa</taxon>
        <taxon>Ecdysozoa</taxon>
        <taxon>Nematoda</taxon>
        <taxon>Chromadorea</taxon>
        <taxon>Rhabditida</taxon>
        <taxon>Tylenchina</taxon>
        <taxon>Panagrolaimomorpha</taxon>
        <taxon>Panagrolaimoidea</taxon>
        <taxon>Panagrolaimidae</taxon>
        <taxon>Panagrolaimus</taxon>
    </lineage>
</organism>
<evidence type="ECO:0000313" key="3">
    <source>
        <dbReference type="Proteomes" id="UP000887577"/>
    </source>
</evidence>
<protein>
    <submittedName>
        <fullName evidence="4">Uncharacterized protein</fullName>
    </submittedName>
</protein>
<feature type="signal peptide" evidence="2">
    <location>
        <begin position="1"/>
        <end position="20"/>
    </location>
</feature>
<evidence type="ECO:0000313" key="4">
    <source>
        <dbReference type="WBParaSite" id="PSU_v2.g7499.t1"/>
    </source>
</evidence>
<feature type="region of interest" description="Disordered" evidence="1">
    <location>
        <begin position="21"/>
        <end position="56"/>
    </location>
</feature>
<reference evidence="4" key="1">
    <citation type="submission" date="2022-11" db="UniProtKB">
        <authorList>
            <consortium name="WormBaseParasite"/>
        </authorList>
    </citation>
    <scope>IDENTIFICATION</scope>
</reference>
<feature type="compositionally biased region" description="Low complexity" evidence="1">
    <location>
        <begin position="27"/>
        <end position="40"/>
    </location>
</feature>